<dbReference type="InterPro" id="IPR029039">
    <property type="entry name" value="Flavoprotein-like_sf"/>
</dbReference>
<dbReference type="PANTHER" id="PTHR10204:SF34">
    <property type="entry name" value="NAD(P)H DEHYDROGENASE [QUINONE] 1 ISOFORM 1"/>
    <property type="match status" value="1"/>
</dbReference>
<evidence type="ECO:0000313" key="5">
    <source>
        <dbReference type="Proteomes" id="UP001150614"/>
    </source>
</evidence>
<keyword evidence="2" id="KW-0560">Oxidoreductase</keyword>
<proteinExistence type="inferred from homology"/>
<gene>
    <name evidence="4" type="ORF">NMG11_02260</name>
</gene>
<dbReference type="InterPro" id="IPR003680">
    <property type="entry name" value="Flavodoxin_fold"/>
</dbReference>
<evidence type="ECO:0000256" key="2">
    <source>
        <dbReference type="ARBA" id="ARBA00023002"/>
    </source>
</evidence>
<keyword evidence="5" id="KW-1185">Reference proteome</keyword>
<dbReference type="InterPro" id="IPR051545">
    <property type="entry name" value="NAD(P)H_dehydrogenase_qn"/>
</dbReference>
<dbReference type="EMBL" id="JANCLL010000002">
    <property type="protein sequence ID" value="MDD1942657.1"/>
    <property type="molecule type" value="Genomic_DNA"/>
</dbReference>
<dbReference type="Gene3D" id="3.40.50.360">
    <property type="match status" value="1"/>
</dbReference>
<reference evidence="4" key="1">
    <citation type="submission" date="2022-07" db="EMBL/GenBank/DDBJ databases">
        <title>Draft genome of Pseudomonas carnis strain LP isolated from cheese.</title>
        <authorList>
            <person name="Wolfe B.E."/>
        </authorList>
    </citation>
    <scope>NUCLEOTIDE SEQUENCE</scope>
    <source>
        <strain evidence="4">LP</strain>
    </source>
</reference>
<evidence type="ECO:0000313" key="4">
    <source>
        <dbReference type="EMBL" id="MDD1942657.1"/>
    </source>
</evidence>
<organism evidence="4 5">
    <name type="scientific">Pseudomonas carnis</name>
    <dbReference type="NCBI Taxonomy" id="2487355"/>
    <lineage>
        <taxon>Bacteria</taxon>
        <taxon>Pseudomonadati</taxon>
        <taxon>Pseudomonadota</taxon>
        <taxon>Gammaproteobacteria</taxon>
        <taxon>Pseudomonadales</taxon>
        <taxon>Pseudomonadaceae</taxon>
        <taxon>Pseudomonas</taxon>
    </lineage>
</organism>
<dbReference type="PANTHER" id="PTHR10204">
    <property type="entry name" value="NAD P H OXIDOREDUCTASE-RELATED"/>
    <property type="match status" value="1"/>
</dbReference>
<sequence>MRVLIGLAHPEKQSFNAHLAEKSCQTWLGLGHEATVLDLYGEDFESREASWHYSARKDSDRFDPMQEQRHHWHLKKLPAEVERHVSLLFKADAVIIHFPFWWFGAPAILKGWMDRGFVYGGLYKSDMRHENGSMRGKKALLVSTAGSSMQACSPNGRDGDMRLMLWPLMYSLHYVGFDVLEPYLIHGVRGGLVADEANQQRDQLTQRVFEYQAKLACWKDWPSVPFNRNEDFTEGQVLKQNAPVYSPFVRHIEKD</sequence>
<dbReference type="Proteomes" id="UP001150614">
    <property type="component" value="Unassembled WGS sequence"/>
</dbReference>
<dbReference type="SUPFAM" id="SSF52218">
    <property type="entry name" value="Flavoproteins"/>
    <property type="match status" value="1"/>
</dbReference>
<comment type="similarity">
    <text evidence="1">Belongs to the NAD(P)H dehydrogenase (quinone) family.</text>
</comment>
<dbReference type="Pfam" id="PF02525">
    <property type="entry name" value="Flavodoxin_2"/>
    <property type="match status" value="1"/>
</dbReference>
<evidence type="ECO:0000259" key="3">
    <source>
        <dbReference type="Pfam" id="PF02525"/>
    </source>
</evidence>
<feature type="domain" description="Flavodoxin-like fold" evidence="3">
    <location>
        <begin position="1"/>
        <end position="206"/>
    </location>
</feature>
<accession>A0ABT5RB39</accession>
<evidence type="ECO:0000256" key="1">
    <source>
        <dbReference type="ARBA" id="ARBA00006252"/>
    </source>
</evidence>
<dbReference type="RefSeq" id="WP_046489641.1">
    <property type="nucleotide sequence ID" value="NZ_JANCLL010000002.1"/>
</dbReference>
<comment type="caution">
    <text evidence="4">The sequence shown here is derived from an EMBL/GenBank/DDBJ whole genome shotgun (WGS) entry which is preliminary data.</text>
</comment>
<protein>
    <submittedName>
        <fullName evidence="4">NAD(P)H-dependent oxidoreductase</fullName>
    </submittedName>
</protein>
<name>A0ABT5RB39_9PSED</name>